<protein>
    <submittedName>
        <fullName evidence="4">Cuticular protein PxutCPT5</fullName>
    </submittedName>
</protein>
<proteinExistence type="predicted"/>
<feature type="compositionally biased region" description="Basic and acidic residues" evidence="1">
    <location>
        <begin position="217"/>
        <end position="231"/>
    </location>
</feature>
<reference evidence="4 5" key="1">
    <citation type="journal article" date="2015" name="Genome Biol. Evol.">
        <title>The genome of winter moth (Operophtera brumata) provides a genomic perspective on sexual dimorphism and phenology.</title>
        <authorList>
            <person name="Derks M.F."/>
            <person name="Smit S."/>
            <person name="Salis L."/>
            <person name="Schijlen E."/>
            <person name="Bossers A."/>
            <person name="Mateman C."/>
            <person name="Pijl A.S."/>
            <person name="de Ridder D."/>
            <person name="Groenen M.A."/>
            <person name="Visser M.E."/>
            <person name="Megens H.J."/>
        </authorList>
    </citation>
    <scope>NUCLEOTIDE SEQUENCE [LARGE SCALE GENOMIC DNA]</scope>
    <source>
        <strain evidence="4">WM2013NL</strain>
        <tissue evidence="4">Head and thorax</tissue>
    </source>
</reference>
<keyword evidence="5" id="KW-1185">Reference proteome</keyword>
<dbReference type="EMBL" id="JTDY01000271">
    <property type="protein sequence ID" value="KOB77984.1"/>
    <property type="molecule type" value="Genomic_DNA"/>
</dbReference>
<feature type="region of interest" description="Disordered" evidence="1">
    <location>
        <begin position="185"/>
        <end position="239"/>
    </location>
</feature>
<comment type="caution">
    <text evidence="4">The sequence shown here is derived from an EMBL/GenBank/DDBJ whole genome shotgun (WGS) entry which is preliminary data.</text>
</comment>
<keyword evidence="2" id="KW-1133">Transmembrane helix</keyword>
<keyword evidence="2" id="KW-0812">Transmembrane</keyword>
<dbReference type="GO" id="GO:0008010">
    <property type="term" value="F:structural constituent of chitin-based larval cuticle"/>
    <property type="evidence" value="ECO:0007669"/>
    <property type="project" value="TreeGrafter"/>
</dbReference>
<dbReference type="Proteomes" id="UP000037510">
    <property type="component" value="Unassembled WGS sequence"/>
</dbReference>
<gene>
    <name evidence="4" type="ORF">OBRU01_00400</name>
</gene>
<dbReference type="PANTHER" id="PTHR31927">
    <property type="entry name" value="FI07246P-RELATED-RELATED"/>
    <property type="match status" value="1"/>
</dbReference>
<evidence type="ECO:0000313" key="5">
    <source>
        <dbReference type="Proteomes" id="UP000037510"/>
    </source>
</evidence>
<evidence type="ECO:0000313" key="4">
    <source>
        <dbReference type="EMBL" id="KOB77984.1"/>
    </source>
</evidence>
<evidence type="ECO:0000256" key="2">
    <source>
        <dbReference type="SAM" id="Phobius"/>
    </source>
</evidence>
<name>A0A0L7LRF1_OPEBR</name>
<feature type="domain" description="DUF243" evidence="3">
    <location>
        <begin position="255"/>
        <end position="355"/>
    </location>
</feature>
<evidence type="ECO:0000259" key="3">
    <source>
        <dbReference type="SMART" id="SM00690"/>
    </source>
</evidence>
<dbReference type="InterPro" id="IPR004145">
    <property type="entry name" value="DUF243"/>
</dbReference>
<organism evidence="4 5">
    <name type="scientific">Operophtera brumata</name>
    <name type="common">Winter moth</name>
    <name type="synonym">Phalaena brumata</name>
    <dbReference type="NCBI Taxonomy" id="104452"/>
    <lineage>
        <taxon>Eukaryota</taxon>
        <taxon>Metazoa</taxon>
        <taxon>Ecdysozoa</taxon>
        <taxon>Arthropoda</taxon>
        <taxon>Hexapoda</taxon>
        <taxon>Insecta</taxon>
        <taxon>Pterygota</taxon>
        <taxon>Neoptera</taxon>
        <taxon>Endopterygota</taxon>
        <taxon>Lepidoptera</taxon>
        <taxon>Glossata</taxon>
        <taxon>Ditrysia</taxon>
        <taxon>Geometroidea</taxon>
        <taxon>Geometridae</taxon>
        <taxon>Larentiinae</taxon>
        <taxon>Operophtera</taxon>
    </lineage>
</organism>
<evidence type="ECO:0000256" key="1">
    <source>
        <dbReference type="SAM" id="MobiDB-lite"/>
    </source>
</evidence>
<dbReference type="PANTHER" id="PTHR31927:SF2">
    <property type="entry name" value="FI07246P-RELATED"/>
    <property type="match status" value="1"/>
</dbReference>
<sequence length="397" mass="43958">MYAEKAFINSVTEDELVITTGAVGIFNMFFVLVFFAGAVISEAGVVHQSNRGFGLHYHPGGGSSQAVRPAIIRSHISPPFELSPALNQGSVFTSALFTSPIVLNTALTSHAALAPPTTTRIAPPLLHPVPINHGAIGNTLISSHTVHNPTIIGNYEIIQEIQERPEKSVSYSLSENDYNYLKRHKTEGQDSPYNPIPGLDTASPSEKHQNPHRHHSKDQDVTRSSKSDNVLKRSAASSEAYQGYNEPSLINVPEPVVTKHIYFHVPPPDFEEPSLAPISVPLPKKTYNIVFIKVPAQEQQNYAYLQQLLQSRQSHIEDKTLIYVLSKKQKPSPQVVLAPQQTSSPEVFFVNYKTKPEDITGSSNEFVAESILEDIYPVLERKRRLGDSQSDSQRPEK</sequence>
<dbReference type="STRING" id="104452.A0A0L7LRF1"/>
<accession>A0A0L7LRF1</accession>
<dbReference type="SMART" id="SM00690">
    <property type="entry name" value="DM5"/>
    <property type="match status" value="1"/>
</dbReference>
<dbReference type="GO" id="GO:0040003">
    <property type="term" value="P:chitin-based cuticle development"/>
    <property type="evidence" value="ECO:0007669"/>
    <property type="project" value="TreeGrafter"/>
</dbReference>
<dbReference type="Pfam" id="PF03103">
    <property type="entry name" value="DUF243"/>
    <property type="match status" value="1"/>
</dbReference>
<feature type="transmembrane region" description="Helical" evidence="2">
    <location>
        <begin position="16"/>
        <end position="41"/>
    </location>
</feature>
<keyword evidence="2" id="KW-0472">Membrane</keyword>
<dbReference type="AlphaFoldDB" id="A0A0L7LRF1"/>
<dbReference type="GO" id="GO:0062129">
    <property type="term" value="C:chitin-based extracellular matrix"/>
    <property type="evidence" value="ECO:0007669"/>
    <property type="project" value="TreeGrafter"/>
</dbReference>